<reference evidence="6" key="1">
    <citation type="journal article" date="2015" name="Nature">
        <title>Complex archaea that bridge the gap between prokaryotes and eukaryotes.</title>
        <authorList>
            <person name="Spang A."/>
            <person name="Saw J.H."/>
            <person name="Jorgensen S.L."/>
            <person name="Zaremba-Niedzwiedzka K."/>
            <person name="Martijn J."/>
            <person name="Lind A.E."/>
            <person name="van Eijk R."/>
            <person name="Schleper C."/>
            <person name="Guy L."/>
            <person name="Ettema T.J."/>
        </authorList>
    </citation>
    <scope>NUCLEOTIDE SEQUENCE</scope>
</reference>
<name>A0A0F9RE99_9ZZZZ</name>
<evidence type="ECO:0000256" key="3">
    <source>
        <dbReference type="ARBA" id="ARBA00022989"/>
    </source>
</evidence>
<feature type="transmembrane region" description="Helical" evidence="5">
    <location>
        <begin position="67"/>
        <end position="94"/>
    </location>
</feature>
<feature type="transmembrane region" description="Helical" evidence="5">
    <location>
        <begin position="20"/>
        <end position="46"/>
    </location>
</feature>
<accession>A0A0F9RE99</accession>
<protein>
    <recommendedName>
        <fullName evidence="7">NnrU domain-containing protein</fullName>
    </recommendedName>
</protein>
<comment type="caution">
    <text evidence="6">The sequence shown here is derived from an EMBL/GenBank/DDBJ whole genome shotgun (WGS) entry which is preliminary data.</text>
</comment>
<dbReference type="Gene3D" id="1.20.120.1630">
    <property type="match status" value="1"/>
</dbReference>
<gene>
    <name evidence="6" type="ORF">LCGC14_0604510</name>
</gene>
<dbReference type="GO" id="GO:0016020">
    <property type="term" value="C:membrane"/>
    <property type="evidence" value="ECO:0007669"/>
    <property type="project" value="UniProtKB-SubCell"/>
</dbReference>
<dbReference type="Pfam" id="PF06966">
    <property type="entry name" value="DUF1295"/>
    <property type="match status" value="1"/>
</dbReference>
<dbReference type="InterPro" id="IPR010721">
    <property type="entry name" value="UstE-like"/>
</dbReference>
<dbReference type="PANTHER" id="PTHR12714:SF9">
    <property type="entry name" value="PROTEIN-S-ISOPRENYLCYSTEINE O-METHYLTRANSFERASE"/>
    <property type="match status" value="1"/>
</dbReference>
<organism evidence="6">
    <name type="scientific">marine sediment metagenome</name>
    <dbReference type="NCBI Taxonomy" id="412755"/>
    <lineage>
        <taxon>unclassified sequences</taxon>
        <taxon>metagenomes</taxon>
        <taxon>ecological metagenomes</taxon>
    </lineage>
</organism>
<sequence length="153" mass="18050">MGILYSPYLSFFNPLDTYLKIVGLTIIFFGYILMFITGKTVIRHVYSKATYERKMMTTGLYAFIRHPLYLSFILIPLGFLLITLNYLSFLYLMAFTVFTNSDLKECGREGKFTIITKAARCEEENLKKIYSKDYEEYMEKTGRLLPKFRNKKE</sequence>
<evidence type="ECO:0000256" key="5">
    <source>
        <dbReference type="SAM" id="Phobius"/>
    </source>
</evidence>
<dbReference type="EMBL" id="LAZR01000982">
    <property type="protein sequence ID" value="KKN53214.1"/>
    <property type="molecule type" value="Genomic_DNA"/>
</dbReference>
<dbReference type="GO" id="GO:0016740">
    <property type="term" value="F:transferase activity"/>
    <property type="evidence" value="ECO:0007669"/>
    <property type="project" value="UniProtKB-ARBA"/>
</dbReference>
<evidence type="ECO:0000256" key="4">
    <source>
        <dbReference type="ARBA" id="ARBA00023136"/>
    </source>
</evidence>
<proteinExistence type="predicted"/>
<keyword evidence="3 5" id="KW-1133">Transmembrane helix</keyword>
<dbReference type="PANTHER" id="PTHR12714">
    <property type="entry name" value="PROTEIN-S ISOPRENYLCYSTEINE O-METHYLTRANSFERASE"/>
    <property type="match status" value="1"/>
</dbReference>
<keyword evidence="2 5" id="KW-0812">Transmembrane</keyword>
<evidence type="ECO:0000256" key="2">
    <source>
        <dbReference type="ARBA" id="ARBA00022692"/>
    </source>
</evidence>
<evidence type="ECO:0000256" key="1">
    <source>
        <dbReference type="ARBA" id="ARBA00004141"/>
    </source>
</evidence>
<dbReference type="AlphaFoldDB" id="A0A0F9RE99"/>
<keyword evidence="4 5" id="KW-0472">Membrane</keyword>
<comment type="subcellular location">
    <subcellularLocation>
        <location evidence="1">Membrane</location>
        <topology evidence="1">Multi-pass membrane protein</topology>
    </subcellularLocation>
</comment>
<evidence type="ECO:0008006" key="7">
    <source>
        <dbReference type="Google" id="ProtNLM"/>
    </source>
</evidence>
<evidence type="ECO:0000313" key="6">
    <source>
        <dbReference type="EMBL" id="KKN53214.1"/>
    </source>
</evidence>